<dbReference type="GO" id="GO:0005737">
    <property type="term" value="C:cytoplasm"/>
    <property type="evidence" value="ECO:0007669"/>
    <property type="project" value="TreeGrafter"/>
</dbReference>
<dbReference type="GO" id="GO:0016853">
    <property type="term" value="F:isomerase activity"/>
    <property type="evidence" value="ECO:0007669"/>
    <property type="project" value="UniProtKB-KW"/>
</dbReference>
<keyword evidence="2" id="KW-0413">Isomerase</keyword>
<accession>A0A2S8SCD3</accession>
<dbReference type="RefSeq" id="WP_105512704.1">
    <property type="nucleotide sequence ID" value="NZ_PVEP01000001.1"/>
</dbReference>
<evidence type="ECO:0000313" key="5">
    <source>
        <dbReference type="Proteomes" id="UP000238338"/>
    </source>
</evidence>
<dbReference type="PIRSF" id="PIRSF016184">
    <property type="entry name" value="PhzC_PhzF"/>
    <property type="match status" value="1"/>
</dbReference>
<comment type="caution">
    <text evidence="4">The sequence shown here is derived from an EMBL/GenBank/DDBJ whole genome shotgun (WGS) entry which is preliminary data.</text>
</comment>
<evidence type="ECO:0000256" key="2">
    <source>
        <dbReference type="ARBA" id="ARBA00023235"/>
    </source>
</evidence>
<organism evidence="4 5">
    <name type="scientific">Albidovulum denitrificans</name>
    <dbReference type="NCBI Taxonomy" id="404881"/>
    <lineage>
        <taxon>Bacteria</taxon>
        <taxon>Pseudomonadati</taxon>
        <taxon>Pseudomonadota</taxon>
        <taxon>Alphaproteobacteria</taxon>
        <taxon>Rhodobacterales</taxon>
        <taxon>Paracoccaceae</taxon>
        <taxon>Albidovulum</taxon>
    </lineage>
</organism>
<evidence type="ECO:0000313" key="4">
    <source>
        <dbReference type="EMBL" id="PQV58419.1"/>
    </source>
</evidence>
<dbReference type="PANTHER" id="PTHR13774">
    <property type="entry name" value="PHENAZINE BIOSYNTHESIS PROTEIN"/>
    <property type="match status" value="1"/>
</dbReference>
<evidence type="ECO:0000256" key="3">
    <source>
        <dbReference type="PIRSR" id="PIRSR016184-1"/>
    </source>
</evidence>
<proteinExistence type="inferred from homology"/>
<dbReference type="SUPFAM" id="SSF54506">
    <property type="entry name" value="Diaminopimelate epimerase-like"/>
    <property type="match status" value="1"/>
</dbReference>
<dbReference type="EMBL" id="PVEP01000001">
    <property type="protein sequence ID" value="PQV58419.1"/>
    <property type="molecule type" value="Genomic_DNA"/>
</dbReference>
<dbReference type="PANTHER" id="PTHR13774:SF17">
    <property type="entry name" value="PHENAZINE BIOSYNTHESIS-LIKE DOMAIN-CONTAINING PROTEIN"/>
    <property type="match status" value="1"/>
</dbReference>
<dbReference type="NCBIfam" id="TIGR00654">
    <property type="entry name" value="PhzF_family"/>
    <property type="match status" value="1"/>
</dbReference>
<dbReference type="Proteomes" id="UP000238338">
    <property type="component" value="Unassembled WGS sequence"/>
</dbReference>
<comment type="similarity">
    <text evidence="1">Belongs to the PhzF family.</text>
</comment>
<name>A0A2S8SCD3_9RHOB</name>
<feature type="active site" evidence="3">
    <location>
        <position position="47"/>
    </location>
</feature>
<gene>
    <name evidence="4" type="ORF">LX70_00231</name>
</gene>
<keyword evidence="5" id="KW-1185">Reference proteome</keyword>
<sequence length="270" mass="28806">MADYTLIQADAFADRLFSGNPAAVMVLDAPLPDDLMQSIAAENNLSETAFVLREGDALSIRWFTPTSEVPFCGHATLASAHVLMTEYGVNGPVSLQTRKVGTLRVSQTADGYELDLPRIDATPLIDIPPALQEIFPGGWRAVLRNFENIFVVLDDPAEVTSLAPDIRRIATLEAGGLGVTAAGGADRGGVAVDFTSRYFAPAHGIDEDPVTGSAHATLAPYWAGVLGRDSLTAFQASARGGRMGCRVTGDRVYLTRQAVTYLRGTIRLPD</sequence>
<dbReference type="OrthoDB" id="9788221at2"/>
<evidence type="ECO:0000256" key="1">
    <source>
        <dbReference type="ARBA" id="ARBA00008270"/>
    </source>
</evidence>
<dbReference type="InterPro" id="IPR003719">
    <property type="entry name" value="Phenazine_PhzF-like"/>
</dbReference>
<protein>
    <submittedName>
        <fullName evidence="4">PhzF family phenazine biosynthesis protein</fullName>
    </submittedName>
</protein>
<dbReference type="Pfam" id="PF02567">
    <property type="entry name" value="PhzC-PhzF"/>
    <property type="match status" value="1"/>
</dbReference>
<reference evidence="4 5" key="1">
    <citation type="submission" date="2018-02" db="EMBL/GenBank/DDBJ databases">
        <title>Genomic Encyclopedia of Archaeal and Bacterial Type Strains, Phase II (KMG-II): from individual species to whole genera.</title>
        <authorList>
            <person name="Goeker M."/>
        </authorList>
    </citation>
    <scope>NUCLEOTIDE SEQUENCE [LARGE SCALE GENOMIC DNA]</scope>
    <source>
        <strain evidence="4 5">DSM 18921</strain>
    </source>
</reference>
<dbReference type="AlphaFoldDB" id="A0A2S8SCD3"/>
<dbReference type="Gene3D" id="3.10.310.10">
    <property type="entry name" value="Diaminopimelate Epimerase, Chain A, domain 1"/>
    <property type="match status" value="2"/>
</dbReference>